<keyword evidence="3" id="KW-0479">Metal-binding</keyword>
<keyword evidence="4" id="KW-0378">Hydrolase</keyword>
<comment type="cofactor">
    <cofactor evidence="2">
        <name>Mg(2+)</name>
        <dbReference type="ChEBI" id="CHEBI:18420"/>
    </cofactor>
</comment>
<dbReference type="InterPro" id="IPR039121">
    <property type="entry name" value="NUDT19"/>
</dbReference>
<protein>
    <recommendedName>
        <fullName evidence="7">Nudix hydrolase domain-containing protein</fullName>
    </recommendedName>
</protein>
<evidence type="ECO:0000256" key="5">
    <source>
        <dbReference type="ARBA" id="ARBA00022842"/>
    </source>
</evidence>
<gene>
    <name evidence="8" type="ORF">PPRIM_AZ9-3.1.T1700026</name>
</gene>
<evidence type="ECO:0000256" key="2">
    <source>
        <dbReference type="ARBA" id="ARBA00001946"/>
    </source>
</evidence>
<keyword evidence="5" id="KW-0460">Magnesium</keyword>
<dbReference type="Proteomes" id="UP000688137">
    <property type="component" value="Unassembled WGS sequence"/>
</dbReference>
<dbReference type="OMA" id="ESISYEW"/>
<dbReference type="PROSITE" id="PS51462">
    <property type="entry name" value="NUDIX"/>
    <property type="match status" value="1"/>
</dbReference>
<dbReference type="AlphaFoldDB" id="A0A8S1QKI3"/>
<comment type="caution">
    <text evidence="8">The sequence shown here is derived from an EMBL/GenBank/DDBJ whole genome shotgun (WGS) entry which is preliminary data.</text>
</comment>
<evidence type="ECO:0000259" key="7">
    <source>
        <dbReference type="PROSITE" id="PS51462"/>
    </source>
</evidence>
<organism evidence="8 9">
    <name type="scientific">Paramecium primaurelia</name>
    <dbReference type="NCBI Taxonomy" id="5886"/>
    <lineage>
        <taxon>Eukaryota</taxon>
        <taxon>Sar</taxon>
        <taxon>Alveolata</taxon>
        <taxon>Ciliophora</taxon>
        <taxon>Intramacronucleata</taxon>
        <taxon>Oligohymenophorea</taxon>
        <taxon>Peniculida</taxon>
        <taxon>Parameciidae</taxon>
        <taxon>Paramecium</taxon>
    </lineage>
</organism>
<reference evidence="8" key="1">
    <citation type="submission" date="2021-01" db="EMBL/GenBank/DDBJ databases">
        <authorList>
            <consortium name="Genoscope - CEA"/>
            <person name="William W."/>
        </authorList>
    </citation>
    <scope>NUCLEOTIDE SEQUENCE</scope>
</reference>
<dbReference type="GO" id="GO:0046872">
    <property type="term" value="F:metal ion binding"/>
    <property type="evidence" value="ECO:0007669"/>
    <property type="project" value="UniProtKB-KW"/>
</dbReference>
<dbReference type="GO" id="GO:0016818">
    <property type="term" value="F:hydrolase activity, acting on acid anhydrides, in phosphorus-containing anhydrides"/>
    <property type="evidence" value="ECO:0007669"/>
    <property type="project" value="InterPro"/>
</dbReference>
<feature type="domain" description="Nudix hydrolase" evidence="7">
    <location>
        <begin position="4"/>
        <end position="167"/>
    </location>
</feature>
<evidence type="ECO:0000256" key="6">
    <source>
        <dbReference type="ARBA" id="ARBA00023211"/>
    </source>
</evidence>
<evidence type="ECO:0000256" key="1">
    <source>
        <dbReference type="ARBA" id="ARBA00001936"/>
    </source>
</evidence>
<dbReference type="InterPro" id="IPR000086">
    <property type="entry name" value="NUDIX_hydrolase_dom"/>
</dbReference>
<evidence type="ECO:0000313" key="8">
    <source>
        <dbReference type="EMBL" id="CAD8116223.1"/>
    </source>
</evidence>
<dbReference type="EMBL" id="CAJJDM010000179">
    <property type="protein sequence ID" value="CAD8116223.1"/>
    <property type="molecule type" value="Genomic_DNA"/>
</dbReference>
<evidence type="ECO:0000313" key="9">
    <source>
        <dbReference type="Proteomes" id="UP000688137"/>
    </source>
</evidence>
<proteinExistence type="predicted"/>
<dbReference type="GO" id="GO:0005739">
    <property type="term" value="C:mitochondrion"/>
    <property type="evidence" value="ECO:0007669"/>
    <property type="project" value="TreeGrafter"/>
</dbReference>
<keyword evidence="9" id="KW-1185">Reference proteome</keyword>
<dbReference type="PANTHER" id="PTHR12318:SF0">
    <property type="entry name" value="ACYL-COENZYME A DIPHOSPHATASE NUDT19"/>
    <property type="match status" value="1"/>
</dbReference>
<sequence length="286" mass="33662">MSICRRSAALILIRDDFNVLMLKRNNDISFGGSFAFPGGVLEETDYKIAQTDQQLIQQNHLKYYCHQTHSWYDSSLIAAIRETTEETNIQLDYKQLYSQIKPFIRIITPQMMKKRYDTQFFILNLNNYDTLDINKNESISYEWNTPIGFLEKFINNQISLFPPIFLQLLLLKQLGSYNNILKYIDSGDQFKHTYPHIFQFTNKGILNYPDPNYDIQKLLESEQTDYLKNEFKIKYNQIERSDFRLELEGNLKRLTGHIGIFKNSPLALLNGNIVKDGQFIQNKPKL</sequence>
<dbReference type="CDD" id="cd18870">
    <property type="entry name" value="NUDIX_AcylCoAdiphos_Nudt19"/>
    <property type="match status" value="1"/>
</dbReference>
<keyword evidence="6" id="KW-0464">Manganese</keyword>
<name>A0A8S1QKI3_PARPR</name>
<evidence type="ECO:0000256" key="4">
    <source>
        <dbReference type="ARBA" id="ARBA00022801"/>
    </source>
</evidence>
<evidence type="ECO:0000256" key="3">
    <source>
        <dbReference type="ARBA" id="ARBA00022723"/>
    </source>
</evidence>
<comment type="cofactor">
    <cofactor evidence="1">
        <name>Mn(2+)</name>
        <dbReference type="ChEBI" id="CHEBI:29035"/>
    </cofactor>
</comment>
<dbReference type="PANTHER" id="PTHR12318">
    <property type="entry name" value="TESTOSTERONE-REGULATED PROTEIN RP2"/>
    <property type="match status" value="1"/>
</dbReference>
<accession>A0A8S1QKI3</accession>